<evidence type="ECO:0000313" key="2">
    <source>
        <dbReference type="Proteomes" id="UP000642488"/>
    </source>
</evidence>
<reference evidence="1" key="1">
    <citation type="submission" date="2020-12" db="EMBL/GenBank/DDBJ databases">
        <title>Bacterial taxonomy.</title>
        <authorList>
            <person name="Pan X."/>
        </authorList>
    </citation>
    <scope>NUCLEOTIDE SEQUENCE</scope>
    <source>
        <strain evidence="1">KCTC 52957</strain>
    </source>
</reference>
<name>A0A934IAM2_9RHOB</name>
<dbReference type="RefSeq" id="WP_198915305.1">
    <property type="nucleotide sequence ID" value="NZ_JAEKPD010000004.1"/>
</dbReference>
<dbReference type="Pfam" id="PF13704">
    <property type="entry name" value="Glyco_tranf_2_4"/>
    <property type="match status" value="1"/>
</dbReference>
<gene>
    <name evidence="1" type="ORF">ILP92_05135</name>
</gene>
<comment type="caution">
    <text evidence="1">The sequence shown here is derived from an EMBL/GenBank/DDBJ whole genome shotgun (WGS) entry which is preliminary data.</text>
</comment>
<accession>A0A934IAM2</accession>
<proteinExistence type="predicted"/>
<evidence type="ECO:0000313" key="1">
    <source>
        <dbReference type="EMBL" id="MBJ3762126.1"/>
    </source>
</evidence>
<keyword evidence="2" id="KW-1185">Reference proteome</keyword>
<dbReference type="AlphaFoldDB" id="A0A934IAM2"/>
<dbReference type="Proteomes" id="UP000642488">
    <property type="component" value="Unassembled WGS sequence"/>
</dbReference>
<protein>
    <submittedName>
        <fullName evidence="1">Glycosyltransferase family 2 protein</fullName>
    </submittedName>
</protein>
<organism evidence="1 2">
    <name type="scientific">Palleronia pontilimi</name>
    <dbReference type="NCBI Taxonomy" id="1964209"/>
    <lineage>
        <taxon>Bacteria</taxon>
        <taxon>Pseudomonadati</taxon>
        <taxon>Pseudomonadota</taxon>
        <taxon>Alphaproteobacteria</taxon>
        <taxon>Rhodobacterales</taxon>
        <taxon>Roseobacteraceae</taxon>
        <taxon>Palleronia</taxon>
    </lineage>
</organism>
<dbReference type="EMBL" id="JAEKPD010000004">
    <property type="protein sequence ID" value="MBJ3762126.1"/>
    <property type="molecule type" value="Genomic_DNA"/>
</dbReference>
<sequence>MKDFLGVVTMAYQDYDLVRRWYDYWSVQIGPENLYLLSHGNDPRHREIAAKANVINLPRDGKMYKFERRRFRAMSSVASGLLEFFHWMIVSDVDEIVIADPDHAVSVPDYVAKTYGDGTKGPKNISPLCLELVHLPEIEPLPLGPDDKILSRRRTFRPNANYSKPVLVASPATFAPGGHRNSLGPRTLPDGLFTLHLKYCDADTIERYAASRRALVEDVVARDGHFDTDHGWYKTLDKYRDILEQNTLEGVDVDLPAFRAKMLEQREKFTNQYIWGPARSDRLYRIPERFSDVF</sequence>